<protein>
    <submittedName>
        <fullName evidence="2">Uncharacterized protein</fullName>
    </submittedName>
</protein>
<organism evidence="2 3">
    <name type="scientific">Liparis tanakae</name>
    <name type="common">Tanaka's snailfish</name>
    <dbReference type="NCBI Taxonomy" id="230148"/>
    <lineage>
        <taxon>Eukaryota</taxon>
        <taxon>Metazoa</taxon>
        <taxon>Chordata</taxon>
        <taxon>Craniata</taxon>
        <taxon>Vertebrata</taxon>
        <taxon>Euteleostomi</taxon>
        <taxon>Actinopterygii</taxon>
        <taxon>Neopterygii</taxon>
        <taxon>Teleostei</taxon>
        <taxon>Neoteleostei</taxon>
        <taxon>Acanthomorphata</taxon>
        <taxon>Eupercaria</taxon>
        <taxon>Perciformes</taxon>
        <taxon>Cottioidei</taxon>
        <taxon>Cottales</taxon>
        <taxon>Liparidae</taxon>
        <taxon>Liparis</taxon>
    </lineage>
</organism>
<dbReference type="AlphaFoldDB" id="A0A4Z2JEC4"/>
<feature type="region of interest" description="Disordered" evidence="1">
    <location>
        <begin position="22"/>
        <end position="71"/>
    </location>
</feature>
<evidence type="ECO:0000313" key="3">
    <source>
        <dbReference type="Proteomes" id="UP000314294"/>
    </source>
</evidence>
<evidence type="ECO:0000256" key="1">
    <source>
        <dbReference type="SAM" id="MobiDB-lite"/>
    </source>
</evidence>
<gene>
    <name evidence="2" type="ORF">EYF80_001382</name>
</gene>
<dbReference type="EMBL" id="SRLO01000005">
    <property type="protein sequence ID" value="TNN88599.1"/>
    <property type="molecule type" value="Genomic_DNA"/>
</dbReference>
<accession>A0A4Z2JEC4</accession>
<keyword evidence="3" id="KW-1185">Reference proteome</keyword>
<sequence length="132" mass="14548">MTFPTVNVLVKTARGKIRSVAVEEGRREAEGQWERGEGEVGEGEVEARQTERGEVHPVDGGPAPLNNDKDEAFRCDAHHPANEDLLLSFFSMNPSESALLPFGMSCQRDEPWTEYNLTVITLAPAAAELCQH</sequence>
<comment type="caution">
    <text evidence="2">The sequence shown here is derived from an EMBL/GenBank/DDBJ whole genome shotgun (WGS) entry which is preliminary data.</text>
</comment>
<proteinExistence type="predicted"/>
<evidence type="ECO:0000313" key="2">
    <source>
        <dbReference type="EMBL" id="TNN88599.1"/>
    </source>
</evidence>
<dbReference type="Proteomes" id="UP000314294">
    <property type="component" value="Unassembled WGS sequence"/>
</dbReference>
<reference evidence="2 3" key="1">
    <citation type="submission" date="2019-03" db="EMBL/GenBank/DDBJ databases">
        <title>First draft genome of Liparis tanakae, snailfish: a comprehensive survey of snailfish specific genes.</title>
        <authorList>
            <person name="Kim W."/>
            <person name="Song I."/>
            <person name="Jeong J.-H."/>
            <person name="Kim D."/>
            <person name="Kim S."/>
            <person name="Ryu S."/>
            <person name="Song J.Y."/>
            <person name="Lee S.K."/>
        </authorList>
    </citation>
    <scope>NUCLEOTIDE SEQUENCE [LARGE SCALE GENOMIC DNA]</scope>
    <source>
        <tissue evidence="2">Muscle</tissue>
    </source>
</reference>
<name>A0A4Z2JEC4_9TELE</name>
<feature type="compositionally biased region" description="Basic and acidic residues" evidence="1">
    <location>
        <begin position="22"/>
        <end position="38"/>
    </location>
</feature>
<feature type="compositionally biased region" description="Basic and acidic residues" evidence="1">
    <location>
        <begin position="45"/>
        <end position="57"/>
    </location>
</feature>